<accession>A0A8B8PKW8</accession>
<dbReference type="InterPro" id="IPR039312">
    <property type="entry name" value="ZPR"/>
</dbReference>
<evidence type="ECO:0000256" key="1">
    <source>
        <dbReference type="SAM" id="MobiDB-lite"/>
    </source>
</evidence>
<organism evidence="2 3">
    <name type="scientific">Rhodamnia argentea</name>
    <dbReference type="NCBI Taxonomy" id="178133"/>
    <lineage>
        <taxon>Eukaryota</taxon>
        <taxon>Viridiplantae</taxon>
        <taxon>Streptophyta</taxon>
        <taxon>Embryophyta</taxon>
        <taxon>Tracheophyta</taxon>
        <taxon>Spermatophyta</taxon>
        <taxon>Magnoliopsida</taxon>
        <taxon>eudicotyledons</taxon>
        <taxon>Gunneridae</taxon>
        <taxon>Pentapetalae</taxon>
        <taxon>rosids</taxon>
        <taxon>malvids</taxon>
        <taxon>Myrtales</taxon>
        <taxon>Myrtaceae</taxon>
        <taxon>Myrtoideae</taxon>
        <taxon>Myrteae</taxon>
        <taxon>Australasian group</taxon>
        <taxon>Rhodamnia</taxon>
    </lineage>
</organism>
<name>A0A8B8PKW8_9MYRT</name>
<evidence type="ECO:0000313" key="3">
    <source>
        <dbReference type="RefSeq" id="XP_030535445.1"/>
    </source>
</evidence>
<dbReference type="OrthoDB" id="1918054at2759"/>
<dbReference type="GeneID" id="115744415"/>
<dbReference type="PANTHER" id="PTHR33601">
    <property type="entry name" value="PROTEIN LITTLE ZIPPER 4"/>
    <property type="match status" value="1"/>
</dbReference>
<keyword evidence="2" id="KW-1185">Reference proteome</keyword>
<dbReference type="AlphaFoldDB" id="A0A8B8PKW8"/>
<sequence length="102" mass="12481">MCTNSSKWSLRRRQLKQRNLRLLSLSRKRRTRRSSKGGEDKETKRWLVGAKEEMEMKNLRLYMENRSIMEANERLRQRALFLHRENRALLFQLQSKFPRQTS</sequence>
<feature type="compositionally biased region" description="Basic residues" evidence="1">
    <location>
        <begin position="26"/>
        <end position="35"/>
    </location>
</feature>
<dbReference type="RefSeq" id="XP_030535445.1">
    <property type="nucleotide sequence ID" value="XM_030679585.2"/>
</dbReference>
<proteinExistence type="predicted"/>
<evidence type="ECO:0000313" key="2">
    <source>
        <dbReference type="Proteomes" id="UP000827889"/>
    </source>
</evidence>
<dbReference type="Proteomes" id="UP000827889">
    <property type="component" value="Chromosome 9"/>
</dbReference>
<feature type="region of interest" description="Disordered" evidence="1">
    <location>
        <begin position="21"/>
        <end position="45"/>
    </location>
</feature>
<dbReference type="KEGG" id="rarg:115744415"/>
<gene>
    <name evidence="3" type="primary">LOC115744415</name>
</gene>
<reference evidence="3" key="1">
    <citation type="submission" date="2025-08" db="UniProtKB">
        <authorList>
            <consortium name="RefSeq"/>
        </authorList>
    </citation>
    <scope>IDENTIFICATION</scope>
    <source>
        <tissue evidence="3">Leaf</tissue>
    </source>
</reference>
<dbReference type="PANTHER" id="PTHR33601:SF22">
    <property type="entry name" value="PROTEIN LITTLE ZIPPER 1"/>
    <property type="match status" value="1"/>
</dbReference>
<feature type="compositionally biased region" description="Basic and acidic residues" evidence="1">
    <location>
        <begin position="36"/>
        <end position="45"/>
    </location>
</feature>
<protein>
    <submittedName>
        <fullName evidence="3">Protein LITTLE ZIPPER 2-like</fullName>
    </submittedName>
</protein>